<gene>
    <name evidence="1" type="ORF">BCR38DRAFT_329090</name>
</gene>
<dbReference type="InParanoid" id="A0A1Y2EKE6"/>
<comment type="caution">
    <text evidence="1">The sequence shown here is derived from an EMBL/GenBank/DDBJ whole genome shotgun (WGS) entry which is preliminary data.</text>
</comment>
<reference evidence="1 2" key="1">
    <citation type="submission" date="2016-07" db="EMBL/GenBank/DDBJ databases">
        <title>Pervasive Adenine N6-methylation of Active Genes in Fungi.</title>
        <authorList>
            <consortium name="DOE Joint Genome Institute"/>
            <person name="Mondo S.J."/>
            <person name="Dannebaum R.O."/>
            <person name="Kuo R.C."/>
            <person name="Labutti K."/>
            <person name="Haridas S."/>
            <person name="Kuo A."/>
            <person name="Salamov A."/>
            <person name="Ahrendt S.R."/>
            <person name="Lipzen A."/>
            <person name="Sullivan W."/>
            <person name="Andreopoulos W.B."/>
            <person name="Clum A."/>
            <person name="Lindquist E."/>
            <person name="Daum C."/>
            <person name="Ramamoorthy G.K."/>
            <person name="Gryganskyi A."/>
            <person name="Culley D."/>
            <person name="Magnuson J.K."/>
            <person name="James T.Y."/>
            <person name="O'Malley M.A."/>
            <person name="Stajich J.E."/>
            <person name="Spatafora J.W."/>
            <person name="Visel A."/>
            <person name="Grigoriev I.V."/>
        </authorList>
    </citation>
    <scope>NUCLEOTIDE SEQUENCE [LARGE SCALE GENOMIC DNA]</scope>
    <source>
        <strain evidence="1 2">CBS 129021</strain>
    </source>
</reference>
<dbReference type="GO" id="GO:0008757">
    <property type="term" value="F:S-adenosylmethionine-dependent methyltransferase activity"/>
    <property type="evidence" value="ECO:0007669"/>
    <property type="project" value="UniProtKB-ARBA"/>
</dbReference>
<dbReference type="EMBL" id="MCFJ01000001">
    <property type="protein sequence ID" value="ORY71764.1"/>
    <property type="molecule type" value="Genomic_DNA"/>
</dbReference>
<proteinExistence type="predicted"/>
<dbReference type="PANTHER" id="PTHR14614:SF104">
    <property type="entry name" value="N-METHYLTRANSFERASE, PUTATIVE (AFU_ORTHOLOGUE AFUA_1G17750)-RELATED"/>
    <property type="match status" value="1"/>
</dbReference>
<protein>
    <recommendedName>
        <fullName evidence="3">Nicotinamide N-methyltransferase</fullName>
    </recommendedName>
</protein>
<dbReference type="OrthoDB" id="407325at2759"/>
<evidence type="ECO:0000313" key="2">
    <source>
        <dbReference type="Proteomes" id="UP000193689"/>
    </source>
</evidence>
<dbReference type="GO" id="GO:0005737">
    <property type="term" value="C:cytoplasm"/>
    <property type="evidence" value="ECO:0007669"/>
    <property type="project" value="TreeGrafter"/>
</dbReference>
<dbReference type="PANTHER" id="PTHR14614">
    <property type="entry name" value="HEPATOCELLULAR CARCINOMA-ASSOCIATED ANTIGEN"/>
    <property type="match status" value="1"/>
</dbReference>
<dbReference type="SUPFAM" id="SSF53335">
    <property type="entry name" value="S-adenosyl-L-methionine-dependent methyltransferases"/>
    <property type="match status" value="1"/>
</dbReference>
<keyword evidence="2" id="KW-1185">Reference proteome</keyword>
<organism evidence="1 2">
    <name type="scientific">Pseudomassariella vexata</name>
    <dbReference type="NCBI Taxonomy" id="1141098"/>
    <lineage>
        <taxon>Eukaryota</taxon>
        <taxon>Fungi</taxon>
        <taxon>Dikarya</taxon>
        <taxon>Ascomycota</taxon>
        <taxon>Pezizomycotina</taxon>
        <taxon>Sordariomycetes</taxon>
        <taxon>Xylariomycetidae</taxon>
        <taxon>Amphisphaeriales</taxon>
        <taxon>Pseudomassariaceae</taxon>
        <taxon>Pseudomassariella</taxon>
    </lineage>
</organism>
<evidence type="ECO:0000313" key="1">
    <source>
        <dbReference type="EMBL" id="ORY71764.1"/>
    </source>
</evidence>
<name>A0A1Y2EKE6_9PEZI</name>
<dbReference type="AlphaFoldDB" id="A0A1Y2EKE6"/>
<sequence>MASRLTSRISVVGPPLEDPEDFLGDSLGVVFPDEIMNLHGDAQHALHYTSPHLPEPLHIQLSDPDEEDDRRLFSHYLWNASLLLAELVEAGTLGLEIDSPTDGDGKEVGQFNVTGLTTLEVGAGTALPSMLGALLGAKRVVVSDYPTPLVMEMLRRNMAKNMKPELSPRNTVSPVLVDGHSWGELDTPFAAEHKAAFDRIFVCDCLWMPTQHANLQKSIAWFMKDDAEARAWVVAGFHTGRAVMRGFFKEEGLKAAGLEIERIWERDCNNVEREWIEDRGPEDDGIRKRWLVVGVLRRARK</sequence>
<dbReference type="Pfam" id="PF10294">
    <property type="entry name" value="Methyltransf_16"/>
    <property type="match status" value="1"/>
</dbReference>
<evidence type="ECO:0008006" key="3">
    <source>
        <dbReference type="Google" id="ProtNLM"/>
    </source>
</evidence>
<dbReference type="RefSeq" id="XP_040721356.1">
    <property type="nucleotide sequence ID" value="XM_040854852.1"/>
</dbReference>
<accession>A0A1Y2EKE6</accession>
<dbReference type="InterPro" id="IPR019410">
    <property type="entry name" value="Methyltransf_16"/>
</dbReference>
<dbReference type="Proteomes" id="UP000193689">
    <property type="component" value="Unassembled WGS sequence"/>
</dbReference>
<dbReference type="GeneID" id="63771064"/>
<dbReference type="Gene3D" id="3.40.50.150">
    <property type="entry name" value="Vaccinia Virus protein VP39"/>
    <property type="match status" value="1"/>
</dbReference>
<dbReference type="InterPro" id="IPR029063">
    <property type="entry name" value="SAM-dependent_MTases_sf"/>
</dbReference>